<reference evidence="1" key="1">
    <citation type="submission" date="2022-03" db="EMBL/GenBank/DDBJ databases">
        <title>Genomic analyses of argali, domestic sheep and their hybrids provide insights into chromosomal evolution, heterosis and genetic basis of agronomic traits.</title>
        <authorList>
            <person name="Li M."/>
        </authorList>
    </citation>
    <scope>NUCLEOTIDE SEQUENCE</scope>
    <source>
        <strain evidence="1">CAU-MHL-2022a</strain>
        <tissue evidence="1">Skin</tissue>
    </source>
</reference>
<organism evidence="1 2">
    <name type="scientific">Ovis ammon polii</name>
    <dbReference type="NCBI Taxonomy" id="230172"/>
    <lineage>
        <taxon>Eukaryota</taxon>
        <taxon>Metazoa</taxon>
        <taxon>Chordata</taxon>
        <taxon>Craniata</taxon>
        <taxon>Vertebrata</taxon>
        <taxon>Euteleostomi</taxon>
        <taxon>Mammalia</taxon>
        <taxon>Eutheria</taxon>
        <taxon>Laurasiatheria</taxon>
        <taxon>Artiodactyla</taxon>
        <taxon>Ruminantia</taxon>
        <taxon>Pecora</taxon>
        <taxon>Bovidae</taxon>
        <taxon>Caprinae</taxon>
        <taxon>Ovis</taxon>
    </lineage>
</organism>
<dbReference type="EMBL" id="JAKZEL010000012">
    <property type="protein sequence ID" value="KAI4538669.1"/>
    <property type="molecule type" value="Genomic_DNA"/>
</dbReference>
<protein>
    <submittedName>
        <fullName evidence="1">Uncharacterized protein</fullName>
    </submittedName>
</protein>
<accession>A0AAD4U6H0</accession>
<evidence type="ECO:0000313" key="1">
    <source>
        <dbReference type="EMBL" id="KAI4538669.1"/>
    </source>
</evidence>
<gene>
    <name evidence="1" type="ORF">MG293_010936</name>
</gene>
<dbReference type="AlphaFoldDB" id="A0AAD4U6H0"/>
<comment type="caution">
    <text evidence="1">The sequence shown here is derived from an EMBL/GenBank/DDBJ whole genome shotgun (WGS) entry which is preliminary data.</text>
</comment>
<name>A0AAD4U6H0_OVIAM</name>
<dbReference type="Proteomes" id="UP001214576">
    <property type="component" value="Unassembled WGS sequence"/>
</dbReference>
<proteinExistence type="predicted"/>
<evidence type="ECO:0000313" key="2">
    <source>
        <dbReference type="Proteomes" id="UP001214576"/>
    </source>
</evidence>
<sequence>MVSGVVQFAFIMKYDALPKRAASDTGKTFASTGSFQYGYIYGLAQGWKPNKESPLEPQGSPGVVGRFVCALGHQRCQGEGRIFLWSLRVAHSSFVGQGREDIALPLRKENSVPDAGMEAASSVVVSESQDCISS</sequence>
<keyword evidence="2" id="KW-1185">Reference proteome</keyword>